<feature type="compositionally biased region" description="Low complexity" evidence="1">
    <location>
        <begin position="200"/>
        <end position="210"/>
    </location>
</feature>
<feature type="compositionally biased region" description="Polar residues" evidence="1">
    <location>
        <begin position="189"/>
        <end position="199"/>
    </location>
</feature>
<feature type="compositionally biased region" description="Basic residues" evidence="1">
    <location>
        <begin position="127"/>
        <end position="141"/>
    </location>
</feature>
<feature type="region of interest" description="Disordered" evidence="1">
    <location>
        <begin position="118"/>
        <end position="215"/>
    </location>
</feature>
<dbReference type="EMBL" id="GGFL01011147">
    <property type="protein sequence ID" value="MBW75325.1"/>
    <property type="molecule type" value="Transcribed_RNA"/>
</dbReference>
<dbReference type="AlphaFoldDB" id="A0A2M4DCR0"/>
<evidence type="ECO:0000313" key="3">
    <source>
        <dbReference type="EMBL" id="MBW75325.1"/>
    </source>
</evidence>
<organism evidence="3">
    <name type="scientific">Anopheles darlingi</name>
    <name type="common">Mosquito</name>
    <dbReference type="NCBI Taxonomy" id="43151"/>
    <lineage>
        <taxon>Eukaryota</taxon>
        <taxon>Metazoa</taxon>
        <taxon>Ecdysozoa</taxon>
        <taxon>Arthropoda</taxon>
        <taxon>Hexapoda</taxon>
        <taxon>Insecta</taxon>
        <taxon>Pterygota</taxon>
        <taxon>Neoptera</taxon>
        <taxon>Endopterygota</taxon>
        <taxon>Diptera</taxon>
        <taxon>Nematocera</taxon>
        <taxon>Culicoidea</taxon>
        <taxon>Culicidae</taxon>
        <taxon>Anophelinae</taxon>
        <taxon>Anopheles</taxon>
    </lineage>
</organism>
<protein>
    <submittedName>
        <fullName evidence="3">Putative secreted protein</fullName>
    </submittedName>
</protein>
<accession>A0A2M4DCR0</accession>
<evidence type="ECO:0000256" key="2">
    <source>
        <dbReference type="SAM" id="SignalP"/>
    </source>
</evidence>
<feature type="chain" id="PRO_5014649828" evidence="2">
    <location>
        <begin position="16"/>
        <end position="320"/>
    </location>
</feature>
<sequence>MIVVVTLVVLDLPLATDPKDCDARSLRLPVLIGTVVTVAAYPDDPSVSIVFELLKSFPFCLPTGLGVLPMKDTVGIVGLMEALGEAPASLLVKEGLPPLNIASVVAVEVEIVEVIRSSGSKGTARSRNPKHEHKTLARNHSPRTPTKTNTKTITEQITRKETIPPSKEQRRQRIEPHKKHKPHDHHDPTTATTNSADNGTKSNRSNNTTTKKTKSKSTSKEYYLVSCSDETVNIVVLSTISANQDYTLRGYLEKVSNVTTIPRIRYGVTEVVKLKQTFKCSINPRTRRAKSKFLNCTSFLMYIQTYKNIFISVFHMFSNY</sequence>
<keyword evidence="2" id="KW-0732">Signal</keyword>
<feature type="compositionally biased region" description="Basic and acidic residues" evidence="1">
    <location>
        <begin position="157"/>
        <end position="175"/>
    </location>
</feature>
<name>A0A2M4DCR0_ANODA</name>
<proteinExistence type="predicted"/>
<evidence type="ECO:0000256" key="1">
    <source>
        <dbReference type="SAM" id="MobiDB-lite"/>
    </source>
</evidence>
<reference evidence="3" key="1">
    <citation type="submission" date="2018-01" db="EMBL/GenBank/DDBJ databases">
        <title>An insight into the sialome of Amazonian anophelines.</title>
        <authorList>
            <person name="Ribeiro J.M."/>
            <person name="Scarpassa V."/>
            <person name="Calvo E."/>
        </authorList>
    </citation>
    <scope>NUCLEOTIDE SEQUENCE</scope>
</reference>
<feature type="signal peptide" evidence="2">
    <location>
        <begin position="1"/>
        <end position="15"/>
    </location>
</feature>
<feature type="compositionally biased region" description="Low complexity" evidence="1">
    <location>
        <begin position="142"/>
        <end position="156"/>
    </location>
</feature>